<name>A0A0A9BVI6_ARUDO</name>
<reference evidence="1" key="2">
    <citation type="journal article" date="2015" name="Data Brief">
        <title>Shoot transcriptome of the giant reed, Arundo donax.</title>
        <authorList>
            <person name="Barrero R.A."/>
            <person name="Guerrero F.D."/>
            <person name="Moolhuijzen P."/>
            <person name="Goolsby J.A."/>
            <person name="Tidwell J."/>
            <person name="Bellgard S.E."/>
            <person name="Bellgard M.I."/>
        </authorList>
    </citation>
    <scope>NUCLEOTIDE SEQUENCE</scope>
    <source>
        <tissue evidence="1">Shoot tissue taken approximately 20 cm above the soil surface</tissue>
    </source>
</reference>
<protein>
    <submittedName>
        <fullName evidence="1">Uncharacterized protein</fullName>
    </submittedName>
</protein>
<dbReference type="EMBL" id="GBRH01234608">
    <property type="protein sequence ID" value="JAD63287.1"/>
    <property type="molecule type" value="Transcribed_RNA"/>
</dbReference>
<organism evidence="1">
    <name type="scientific">Arundo donax</name>
    <name type="common">Giant reed</name>
    <name type="synonym">Donax arundinaceus</name>
    <dbReference type="NCBI Taxonomy" id="35708"/>
    <lineage>
        <taxon>Eukaryota</taxon>
        <taxon>Viridiplantae</taxon>
        <taxon>Streptophyta</taxon>
        <taxon>Embryophyta</taxon>
        <taxon>Tracheophyta</taxon>
        <taxon>Spermatophyta</taxon>
        <taxon>Magnoliopsida</taxon>
        <taxon>Liliopsida</taxon>
        <taxon>Poales</taxon>
        <taxon>Poaceae</taxon>
        <taxon>PACMAD clade</taxon>
        <taxon>Arundinoideae</taxon>
        <taxon>Arundineae</taxon>
        <taxon>Arundo</taxon>
    </lineage>
</organism>
<evidence type="ECO:0000313" key="1">
    <source>
        <dbReference type="EMBL" id="JAD63287.1"/>
    </source>
</evidence>
<accession>A0A0A9BVI6</accession>
<dbReference type="AlphaFoldDB" id="A0A0A9BVI6"/>
<sequence length="53" mass="5997">MSLRRPSCAVAVSWICGEPERDRWPFFTAALYSARELKKAIQNHEISGFSPSV</sequence>
<proteinExistence type="predicted"/>
<reference evidence="1" key="1">
    <citation type="submission" date="2014-09" db="EMBL/GenBank/DDBJ databases">
        <authorList>
            <person name="Magalhaes I.L.F."/>
            <person name="Oliveira U."/>
            <person name="Santos F.R."/>
            <person name="Vidigal T.H.D.A."/>
            <person name="Brescovit A.D."/>
            <person name="Santos A.J."/>
        </authorList>
    </citation>
    <scope>NUCLEOTIDE SEQUENCE</scope>
    <source>
        <tissue evidence="1">Shoot tissue taken approximately 20 cm above the soil surface</tissue>
    </source>
</reference>